<organism evidence="3 4">
    <name type="scientific">Bacteroides finegoldii</name>
    <dbReference type="NCBI Taxonomy" id="338188"/>
    <lineage>
        <taxon>Bacteria</taxon>
        <taxon>Pseudomonadati</taxon>
        <taxon>Bacteroidota</taxon>
        <taxon>Bacteroidia</taxon>
        <taxon>Bacteroidales</taxon>
        <taxon>Bacteroidaceae</taxon>
        <taxon>Bacteroides</taxon>
    </lineage>
</organism>
<dbReference type="InterPro" id="IPR011055">
    <property type="entry name" value="Dup_hybrid_motif"/>
</dbReference>
<dbReference type="Pfam" id="PF01551">
    <property type="entry name" value="Peptidase_M23"/>
    <property type="match status" value="1"/>
</dbReference>
<feature type="signal peptide" evidence="1">
    <location>
        <begin position="1"/>
        <end position="22"/>
    </location>
</feature>
<dbReference type="EMBL" id="CYZH01000001">
    <property type="protein sequence ID" value="CUN35496.1"/>
    <property type="molecule type" value="Genomic_DNA"/>
</dbReference>
<dbReference type="InterPro" id="IPR016047">
    <property type="entry name" value="M23ase_b-sheet_dom"/>
</dbReference>
<reference evidence="3 4" key="1">
    <citation type="submission" date="2015-09" db="EMBL/GenBank/DDBJ databases">
        <authorList>
            <consortium name="Pathogen Informatics"/>
        </authorList>
    </citation>
    <scope>NUCLEOTIDE SEQUENCE [LARGE SCALE GENOMIC DNA]</scope>
    <source>
        <strain evidence="3 4">2789STDY5608840</strain>
    </source>
</reference>
<evidence type="ECO:0000256" key="1">
    <source>
        <dbReference type="SAM" id="SignalP"/>
    </source>
</evidence>
<evidence type="ECO:0000313" key="3">
    <source>
        <dbReference type="EMBL" id="CUN35496.1"/>
    </source>
</evidence>
<dbReference type="STRING" id="338188.ERS852397_00005"/>
<feature type="domain" description="M23ase beta-sheet core" evidence="2">
    <location>
        <begin position="96"/>
        <end position="163"/>
    </location>
</feature>
<protein>
    <submittedName>
        <fullName evidence="3">Peptidase family M23</fullName>
    </submittedName>
</protein>
<gene>
    <name evidence="3" type="ORF">ERS852397_00005</name>
</gene>
<evidence type="ECO:0000313" key="4">
    <source>
        <dbReference type="Proteomes" id="UP000095517"/>
    </source>
</evidence>
<evidence type="ECO:0000259" key="2">
    <source>
        <dbReference type="Pfam" id="PF01551"/>
    </source>
</evidence>
<sequence length="235" mass="26868">MAQHLKLIALLIFTLSASYTSAQSLRKLLERPYGIIESKWEKDAQVDNPFKSASSYTFYRGKFPKDFNIQTPYALPVKNNQKTAWKTDPREPFKTLNFHIKQDDTIYATRSGIACKTTNPQQLLIYHPDQTFAAYLVMNENFIEPGEEVQVGQAIGKAGSTGAAISFFFLDENKFKGGLSSGYPYSHFIPVFRTTEGDVKPEEKTIYQAVTDHDLIMQDMSKRDKKKYMKLHNLK</sequence>
<dbReference type="Proteomes" id="UP000095517">
    <property type="component" value="Unassembled WGS sequence"/>
</dbReference>
<proteinExistence type="predicted"/>
<feature type="chain" id="PRO_5008014454" evidence="1">
    <location>
        <begin position="23"/>
        <end position="235"/>
    </location>
</feature>
<dbReference type="Gene3D" id="2.70.70.10">
    <property type="entry name" value="Glucose Permease (Domain IIA)"/>
    <property type="match status" value="1"/>
</dbReference>
<keyword evidence="1" id="KW-0732">Signal</keyword>
<dbReference type="AlphaFoldDB" id="A0A173W982"/>
<name>A0A173W982_9BACE</name>
<accession>A0A173W982</accession>
<dbReference type="RefSeq" id="WP_055278170.1">
    <property type="nucleotide sequence ID" value="NZ_CABIXA010000001.1"/>
</dbReference>
<dbReference type="SUPFAM" id="SSF51261">
    <property type="entry name" value="Duplicated hybrid motif"/>
    <property type="match status" value="1"/>
</dbReference>